<evidence type="ECO:0000256" key="1">
    <source>
        <dbReference type="ARBA" id="ARBA00004141"/>
    </source>
</evidence>
<feature type="domain" description="Major facilitator superfamily (MFS) profile" evidence="6">
    <location>
        <begin position="35"/>
        <end position="448"/>
    </location>
</feature>
<feature type="transmembrane region" description="Helical" evidence="5">
    <location>
        <begin position="284"/>
        <end position="308"/>
    </location>
</feature>
<feature type="transmembrane region" description="Helical" evidence="5">
    <location>
        <begin position="34"/>
        <end position="58"/>
    </location>
</feature>
<name>K5VX75_PHACS</name>
<feature type="transmembrane region" description="Helical" evidence="5">
    <location>
        <begin position="362"/>
        <end position="387"/>
    </location>
</feature>
<dbReference type="RefSeq" id="XP_007396472.1">
    <property type="nucleotide sequence ID" value="XM_007396410.1"/>
</dbReference>
<dbReference type="InParanoid" id="K5VX75"/>
<evidence type="ECO:0000256" key="2">
    <source>
        <dbReference type="ARBA" id="ARBA00022692"/>
    </source>
</evidence>
<dbReference type="Gene3D" id="1.20.1250.20">
    <property type="entry name" value="MFS general substrate transporter like domains"/>
    <property type="match status" value="1"/>
</dbReference>
<feature type="transmembrane region" description="Helical" evidence="5">
    <location>
        <begin position="423"/>
        <end position="447"/>
    </location>
</feature>
<reference evidence="7 8" key="1">
    <citation type="journal article" date="2012" name="BMC Genomics">
        <title>Comparative genomics of the white-rot fungi, Phanerochaete carnosa and P. chrysosporium, to elucidate the genetic basis of the distinct wood types they colonize.</title>
        <authorList>
            <person name="Suzuki H."/>
            <person name="MacDonald J."/>
            <person name="Syed K."/>
            <person name="Salamov A."/>
            <person name="Hori C."/>
            <person name="Aerts A."/>
            <person name="Henrissat B."/>
            <person name="Wiebenga A."/>
            <person name="vanKuyk P.A."/>
            <person name="Barry K."/>
            <person name="Lindquist E."/>
            <person name="LaButti K."/>
            <person name="Lapidus A."/>
            <person name="Lucas S."/>
            <person name="Coutinho P."/>
            <person name="Gong Y."/>
            <person name="Samejima M."/>
            <person name="Mahadevan R."/>
            <person name="Abou-Zaid M."/>
            <person name="de Vries R.P."/>
            <person name="Igarashi K."/>
            <person name="Yadav J.S."/>
            <person name="Grigoriev I.V."/>
            <person name="Master E.R."/>
        </authorList>
    </citation>
    <scope>NUCLEOTIDE SEQUENCE [LARGE SCALE GENOMIC DNA]</scope>
    <source>
        <strain evidence="7 8">HHB-10118-sp</strain>
    </source>
</reference>
<sequence length="467" mass="50157">MASEETPLLRQAEEQTLFDHDKIYDRFSPSRKRVIVAVTALTGTFPMFASGSFIPLIPQIAQDLYSTGEVVSLAVSLSILANAIGSLTWAAYSGFYGRKQVILWSMAILALGSFGAGAARSVPELLVWRIIQAIGASSGLSVGIGVLADIYRLEERGRASGVFFGAILFGMSVAPAIGGVTAHYYSWRTTQYGLCVAAIASFLLTLFFQPETAWPGARGVDKLIEKEGKSRWVWLNPFGSIGLLRSLNVSLISLSQGLVVLTDYVLLVPIAYTLAAKYHITNEAIIGALCIPVGIGNIIGSTYAGRLSDHMVISWRKRRGGVWVPEDRLRATTFGGLVLAPLSIIGSGVITQFCDDSVTMMVLNFFCLFVNGLGVSIVFNPGNAYLVDILHSRSAEVTAANMACRNLVVAATVGFILPSVNTFGIFVTFTGTAVISWIGYGLTLAVLHYGGHMRAWLDLGFSTAKTN</sequence>
<dbReference type="SUPFAM" id="SSF103473">
    <property type="entry name" value="MFS general substrate transporter"/>
    <property type="match status" value="1"/>
</dbReference>
<dbReference type="PROSITE" id="PS50850">
    <property type="entry name" value="MFS"/>
    <property type="match status" value="1"/>
</dbReference>
<gene>
    <name evidence="7" type="ORF">PHACADRAFT_257258</name>
</gene>
<dbReference type="GeneID" id="18916800"/>
<protein>
    <recommendedName>
        <fullName evidence="6">Major facilitator superfamily (MFS) profile domain-containing protein</fullName>
    </recommendedName>
</protein>
<dbReference type="GO" id="GO:0005886">
    <property type="term" value="C:plasma membrane"/>
    <property type="evidence" value="ECO:0007669"/>
    <property type="project" value="TreeGrafter"/>
</dbReference>
<dbReference type="PANTHER" id="PTHR23502">
    <property type="entry name" value="MAJOR FACILITATOR SUPERFAMILY"/>
    <property type="match status" value="1"/>
</dbReference>
<feature type="transmembrane region" description="Helical" evidence="5">
    <location>
        <begin position="70"/>
        <end position="92"/>
    </location>
</feature>
<keyword evidence="4 5" id="KW-0472">Membrane</keyword>
<evidence type="ECO:0000313" key="7">
    <source>
        <dbReference type="EMBL" id="EKM56178.1"/>
    </source>
</evidence>
<organism evidence="7 8">
    <name type="scientific">Phanerochaete carnosa (strain HHB-10118-sp)</name>
    <name type="common">White-rot fungus</name>
    <name type="synonym">Peniophora carnosa</name>
    <dbReference type="NCBI Taxonomy" id="650164"/>
    <lineage>
        <taxon>Eukaryota</taxon>
        <taxon>Fungi</taxon>
        <taxon>Dikarya</taxon>
        <taxon>Basidiomycota</taxon>
        <taxon>Agaricomycotina</taxon>
        <taxon>Agaricomycetes</taxon>
        <taxon>Polyporales</taxon>
        <taxon>Phanerochaetaceae</taxon>
        <taxon>Phanerochaete</taxon>
    </lineage>
</organism>
<evidence type="ECO:0000256" key="5">
    <source>
        <dbReference type="SAM" id="Phobius"/>
    </source>
</evidence>
<dbReference type="PANTHER" id="PTHR23502:SF64">
    <property type="entry name" value="TRANSPORTER, PUTATIVE (AFU_ORTHOLOGUE AFUA_3G11760)-RELATED"/>
    <property type="match status" value="1"/>
</dbReference>
<keyword evidence="2 5" id="KW-0812">Transmembrane</keyword>
<keyword evidence="8" id="KW-1185">Reference proteome</keyword>
<dbReference type="Proteomes" id="UP000008370">
    <property type="component" value="Unassembled WGS sequence"/>
</dbReference>
<dbReference type="GO" id="GO:0022857">
    <property type="term" value="F:transmembrane transporter activity"/>
    <property type="evidence" value="ECO:0007669"/>
    <property type="project" value="InterPro"/>
</dbReference>
<feature type="transmembrane region" description="Helical" evidence="5">
    <location>
        <begin position="126"/>
        <end position="150"/>
    </location>
</feature>
<evidence type="ECO:0000256" key="4">
    <source>
        <dbReference type="ARBA" id="ARBA00023136"/>
    </source>
</evidence>
<feature type="transmembrane region" description="Helical" evidence="5">
    <location>
        <begin position="191"/>
        <end position="208"/>
    </location>
</feature>
<dbReference type="InterPro" id="IPR036259">
    <property type="entry name" value="MFS_trans_sf"/>
</dbReference>
<dbReference type="EMBL" id="JH930472">
    <property type="protein sequence ID" value="EKM56178.1"/>
    <property type="molecule type" value="Genomic_DNA"/>
</dbReference>
<dbReference type="Pfam" id="PF07690">
    <property type="entry name" value="MFS_1"/>
    <property type="match status" value="1"/>
</dbReference>
<dbReference type="InterPro" id="IPR011701">
    <property type="entry name" value="MFS"/>
</dbReference>
<feature type="transmembrane region" description="Helical" evidence="5">
    <location>
        <begin position="101"/>
        <end position="120"/>
    </location>
</feature>
<dbReference type="InterPro" id="IPR020846">
    <property type="entry name" value="MFS_dom"/>
</dbReference>
<evidence type="ECO:0000259" key="6">
    <source>
        <dbReference type="PROSITE" id="PS50850"/>
    </source>
</evidence>
<feature type="transmembrane region" description="Helical" evidence="5">
    <location>
        <begin position="329"/>
        <end position="350"/>
    </location>
</feature>
<comment type="subcellular location">
    <subcellularLocation>
        <location evidence="1">Membrane</location>
        <topology evidence="1">Multi-pass membrane protein</topology>
    </subcellularLocation>
</comment>
<evidence type="ECO:0000313" key="8">
    <source>
        <dbReference type="Proteomes" id="UP000008370"/>
    </source>
</evidence>
<keyword evidence="3 5" id="KW-1133">Transmembrane helix</keyword>
<evidence type="ECO:0000256" key="3">
    <source>
        <dbReference type="ARBA" id="ARBA00022989"/>
    </source>
</evidence>
<dbReference type="KEGG" id="pco:PHACADRAFT_257258"/>
<feature type="transmembrane region" description="Helical" evidence="5">
    <location>
        <begin position="162"/>
        <end position="185"/>
    </location>
</feature>
<feature type="transmembrane region" description="Helical" evidence="5">
    <location>
        <begin position="251"/>
        <end position="272"/>
    </location>
</feature>
<accession>K5VX75</accession>
<feature type="non-terminal residue" evidence="7">
    <location>
        <position position="1"/>
    </location>
</feature>
<dbReference type="OrthoDB" id="3066029at2759"/>
<dbReference type="AlphaFoldDB" id="K5VX75"/>
<dbReference type="HOGENOM" id="CLU_008455_8_0_1"/>
<proteinExistence type="predicted"/>